<sequence length="125" mass="13562">MPYVDCAIVTGEKTSKYTPNSTVSVIPELIASNRKSPATGLDTPACHRHFPSIVNSANLQDHAPELSSPSRLQNDFTLNSVPSQPKHSATNTSSVPIHHTSHRLLLATVFQLDPNLDISLITCSY</sequence>
<gene>
    <name evidence="2" type="ORF">KC19_7G141300</name>
</gene>
<evidence type="ECO:0000313" key="3">
    <source>
        <dbReference type="Proteomes" id="UP000822688"/>
    </source>
</evidence>
<feature type="compositionally biased region" description="Polar residues" evidence="1">
    <location>
        <begin position="67"/>
        <end position="95"/>
    </location>
</feature>
<dbReference type="Proteomes" id="UP000822688">
    <property type="component" value="Chromosome 7"/>
</dbReference>
<evidence type="ECO:0000313" key="2">
    <source>
        <dbReference type="EMBL" id="KAG0567531.1"/>
    </source>
</evidence>
<organism evidence="2 3">
    <name type="scientific">Ceratodon purpureus</name>
    <name type="common">Fire moss</name>
    <name type="synonym">Dicranum purpureum</name>
    <dbReference type="NCBI Taxonomy" id="3225"/>
    <lineage>
        <taxon>Eukaryota</taxon>
        <taxon>Viridiplantae</taxon>
        <taxon>Streptophyta</taxon>
        <taxon>Embryophyta</taxon>
        <taxon>Bryophyta</taxon>
        <taxon>Bryophytina</taxon>
        <taxon>Bryopsida</taxon>
        <taxon>Dicranidae</taxon>
        <taxon>Pseudoditrichales</taxon>
        <taxon>Ditrichaceae</taxon>
        <taxon>Ceratodon</taxon>
    </lineage>
</organism>
<protein>
    <submittedName>
        <fullName evidence="2">Uncharacterized protein</fullName>
    </submittedName>
</protein>
<reference evidence="2" key="1">
    <citation type="submission" date="2020-06" db="EMBL/GenBank/DDBJ databases">
        <title>WGS assembly of Ceratodon purpureus strain R40.</title>
        <authorList>
            <person name="Carey S.B."/>
            <person name="Jenkins J."/>
            <person name="Shu S."/>
            <person name="Lovell J.T."/>
            <person name="Sreedasyam A."/>
            <person name="Maumus F."/>
            <person name="Tiley G.P."/>
            <person name="Fernandez-Pozo N."/>
            <person name="Barry K."/>
            <person name="Chen C."/>
            <person name="Wang M."/>
            <person name="Lipzen A."/>
            <person name="Daum C."/>
            <person name="Saski C.A."/>
            <person name="Payton A.C."/>
            <person name="Mcbreen J.C."/>
            <person name="Conrad R.E."/>
            <person name="Kollar L.M."/>
            <person name="Olsson S."/>
            <person name="Huttunen S."/>
            <person name="Landis J.B."/>
            <person name="Wickett N.J."/>
            <person name="Johnson M.G."/>
            <person name="Rensing S.A."/>
            <person name="Grimwood J."/>
            <person name="Schmutz J."/>
            <person name="Mcdaniel S.F."/>
        </authorList>
    </citation>
    <scope>NUCLEOTIDE SEQUENCE</scope>
    <source>
        <strain evidence="2">R40</strain>
    </source>
</reference>
<proteinExistence type="predicted"/>
<keyword evidence="3" id="KW-1185">Reference proteome</keyword>
<dbReference type="EMBL" id="CM026428">
    <property type="protein sequence ID" value="KAG0567531.1"/>
    <property type="molecule type" value="Genomic_DNA"/>
</dbReference>
<name>A0A8T0H6D7_CERPU</name>
<comment type="caution">
    <text evidence="2">The sequence shown here is derived from an EMBL/GenBank/DDBJ whole genome shotgun (WGS) entry which is preliminary data.</text>
</comment>
<dbReference type="AlphaFoldDB" id="A0A8T0H6D7"/>
<accession>A0A8T0H6D7</accession>
<evidence type="ECO:0000256" key="1">
    <source>
        <dbReference type="SAM" id="MobiDB-lite"/>
    </source>
</evidence>
<feature type="region of interest" description="Disordered" evidence="1">
    <location>
        <begin position="61"/>
        <end position="95"/>
    </location>
</feature>